<dbReference type="Proteomes" id="UP000257067">
    <property type="component" value="Unassembled WGS sequence"/>
</dbReference>
<protein>
    <submittedName>
        <fullName evidence="1">DUF4006 domain-containing protein</fullName>
    </submittedName>
</protein>
<dbReference type="Pfam" id="PF13179">
    <property type="entry name" value="DUF4006"/>
    <property type="match status" value="1"/>
</dbReference>
<evidence type="ECO:0000313" key="1">
    <source>
        <dbReference type="EMBL" id="RDU69979.1"/>
    </source>
</evidence>
<gene>
    <name evidence="1" type="ORF">CQA62_00780</name>
</gene>
<sequence length="65" mass="7151">MNKMFGLNGIAGLLLLIIVLLSVAIGLGIQAWRTQKAQASNAYIIQTKEVKVNSAQNSQYYELIK</sequence>
<name>A0A3D8IXH0_9HELI</name>
<dbReference type="RefSeq" id="WP_104723742.1">
    <property type="nucleotide sequence ID" value="NZ_FZNE01000002.1"/>
</dbReference>
<keyword evidence="2" id="KW-1185">Reference proteome</keyword>
<proteinExistence type="predicted"/>
<organism evidence="1 2">
    <name type="scientific">Helicobacter cholecystus</name>
    <dbReference type="NCBI Taxonomy" id="45498"/>
    <lineage>
        <taxon>Bacteria</taxon>
        <taxon>Pseudomonadati</taxon>
        <taxon>Campylobacterota</taxon>
        <taxon>Epsilonproteobacteria</taxon>
        <taxon>Campylobacterales</taxon>
        <taxon>Helicobacteraceae</taxon>
        <taxon>Helicobacter</taxon>
    </lineage>
</organism>
<reference evidence="1 2" key="1">
    <citation type="submission" date="2018-04" db="EMBL/GenBank/DDBJ databases">
        <title>Novel Campyloabacter and Helicobacter Species and Strains.</title>
        <authorList>
            <person name="Mannion A.J."/>
            <person name="Shen Z."/>
            <person name="Fox J.G."/>
        </authorList>
    </citation>
    <scope>NUCLEOTIDE SEQUENCE [LARGE SCALE GENOMIC DNA]</scope>
    <source>
        <strain evidence="1 2">ATCC 700242</strain>
    </source>
</reference>
<accession>A0A3D8IXH0</accession>
<comment type="caution">
    <text evidence="1">The sequence shown here is derived from an EMBL/GenBank/DDBJ whole genome shotgun (WGS) entry which is preliminary data.</text>
</comment>
<dbReference type="InterPro" id="IPR025065">
    <property type="entry name" value="DUF4006"/>
</dbReference>
<dbReference type="EMBL" id="NXLU01000001">
    <property type="protein sequence ID" value="RDU69979.1"/>
    <property type="molecule type" value="Genomic_DNA"/>
</dbReference>
<dbReference type="AlphaFoldDB" id="A0A3D8IXH0"/>
<evidence type="ECO:0000313" key="2">
    <source>
        <dbReference type="Proteomes" id="UP000257067"/>
    </source>
</evidence>